<feature type="compositionally biased region" description="Basic and acidic residues" evidence="1">
    <location>
        <begin position="922"/>
        <end position="938"/>
    </location>
</feature>
<dbReference type="SUPFAM" id="SSF48065">
    <property type="entry name" value="DBL homology domain (DH-domain)"/>
    <property type="match status" value="1"/>
</dbReference>
<dbReference type="CDD" id="cd00160">
    <property type="entry name" value="RhoGEF"/>
    <property type="match status" value="1"/>
</dbReference>
<dbReference type="PROSITE" id="PS50010">
    <property type="entry name" value="DH_2"/>
    <property type="match status" value="1"/>
</dbReference>
<dbReference type="SMART" id="SM00325">
    <property type="entry name" value="RhoGEF"/>
    <property type="match status" value="1"/>
</dbReference>
<dbReference type="PANTHER" id="PTHR12673:SF159">
    <property type="entry name" value="LD03170P"/>
    <property type="match status" value="1"/>
</dbReference>
<dbReference type="GO" id="GO:0005737">
    <property type="term" value="C:cytoplasm"/>
    <property type="evidence" value="ECO:0007669"/>
    <property type="project" value="TreeGrafter"/>
</dbReference>
<feature type="compositionally biased region" description="Polar residues" evidence="1">
    <location>
        <begin position="1055"/>
        <end position="1071"/>
    </location>
</feature>
<feature type="compositionally biased region" description="Polar residues" evidence="1">
    <location>
        <begin position="408"/>
        <end position="424"/>
    </location>
</feature>
<evidence type="ECO:0000256" key="1">
    <source>
        <dbReference type="SAM" id="MobiDB-lite"/>
    </source>
</evidence>
<feature type="region of interest" description="Disordered" evidence="1">
    <location>
        <begin position="1516"/>
        <end position="1594"/>
    </location>
</feature>
<feature type="region of interest" description="Disordered" evidence="1">
    <location>
        <begin position="855"/>
        <end position="1156"/>
    </location>
</feature>
<feature type="region of interest" description="Disordered" evidence="1">
    <location>
        <begin position="1168"/>
        <end position="1257"/>
    </location>
</feature>
<feature type="compositionally biased region" description="Acidic residues" evidence="1">
    <location>
        <begin position="948"/>
        <end position="970"/>
    </location>
</feature>
<comment type="caution">
    <text evidence="3">The sequence shown here is derived from an EMBL/GenBank/DDBJ whole genome shotgun (WGS) entry which is preliminary data.</text>
</comment>
<feature type="compositionally biased region" description="Basic and acidic residues" evidence="1">
    <location>
        <begin position="611"/>
        <end position="621"/>
    </location>
</feature>
<dbReference type="OrthoDB" id="1716625at2759"/>
<feature type="compositionally biased region" description="Low complexity" evidence="1">
    <location>
        <begin position="679"/>
        <end position="688"/>
    </location>
</feature>
<feature type="compositionally biased region" description="Polar residues" evidence="1">
    <location>
        <begin position="1182"/>
        <end position="1200"/>
    </location>
</feature>
<organism evidence="3 4">
    <name type="scientific">Dentipellis fragilis</name>
    <dbReference type="NCBI Taxonomy" id="205917"/>
    <lineage>
        <taxon>Eukaryota</taxon>
        <taxon>Fungi</taxon>
        <taxon>Dikarya</taxon>
        <taxon>Basidiomycota</taxon>
        <taxon>Agaricomycotina</taxon>
        <taxon>Agaricomycetes</taxon>
        <taxon>Russulales</taxon>
        <taxon>Hericiaceae</taxon>
        <taxon>Dentipellis</taxon>
    </lineage>
</organism>
<feature type="compositionally biased region" description="Low complexity" evidence="1">
    <location>
        <begin position="471"/>
        <end position="489"/>
    </location>
</feature>
<sequence length="1883" mass="208169">MNELPVSLRDLLLSPLGQEREICEAIADISHVAADNHPPLAVVDYIIRRIIEPTFNFNQTPQLVTALAHVEFIRRKTVENAKNAETWHEYLVHRGPILPEDPASTLLTNAELKRIRNISGNSLDKHVQNTCSLIIHLCIRHHIHYIWSTHSHLLPEFLQKYFVHYIPDREGGKRVDGVNVHSKHLPQLFHDETLYEDEDHWHNTLKDCIKFINLAEDWCEGVLMIKEEIQPEDYEDPKLQRHVEQFVQKVSLPNLVHYIKTYISRVAKDVDTLLEIFPEEAEQSYAHCCVLAGVMPLTRPKGKSKSRSPAVALSPLVPSSSAPRFHPPSHYAAAAGISYRSPRDDRDTYHSPAQHADTHRAFLETGSPEERTPADNFLPNSHLPDSASASSGDHAGSRMSFLARKLSRSGSTSSKNANQRQSQIGDLPLVEAQLLPSLRDTIDRMTQPQRSPILLDSPPNDPGSSKNYSLPSPMAPQASAPASAAPSSSRLRRPVAGTKMTPTSTAPAESQRPPTPKMNASSRIPTTPKAKPKPILKSVLKGSSASAVQGGQLEPESPSRNSPSKSLRTVRSMFGKKTPTQASPPTAISSSVASSSKIAKPSSKPSSGYGAHERSRTDPGRPSKIPSRNMDQSRTPQPTAFKDPRRADIPDMAESGSELELRSERSRALFVTNADIVPSSSSSSASSSNVDQTGYSAPPSAKSPGWRSRVPTARYGREGMRHPPAGANAGEGIGLGLNMSNTVSPNVGSSGAAGSYGGQERRSSIRSGRRSGQSAETEQRAFSGSSRGPRLTINTNQGYDDRDGRNTPDFLPSPWEDPNLDPDSSQNRRRAALLGIVNELENGIPSAHLAYDDYQSESEYSGQHGLAVSDSMGCGGQDAARADDRVAGSRGSARYSGYEVQDFAPQQPVNSNAGQSRSADPSNDRYSWRSSRTADRRSSSVYGGYQQQDDEASASEYPSDEDDDQDEDDYGDRTPRLVDPPQPSPYAGSQNRFQLPAGHRHSPAQIEPGPSSARIPSRSQMGRRVSHGSPRNTHVEQASPEERIASTGRTPRVTFAQSPPSQRTAPRTSAASKRRSTFGNDSGDVPYSTGRNRYSRDNFVTEAYSLRQNSGAAEAQEREAFGLPPSPSSPPKPFNDLPHADSVSSLGSERWQDERGDFSRDAEAIFERLGGPGHPVKESNARRSIQNSSRHDPVSNNMAPSDQEEHLQSSDSRTMIQQSQSTRSIYEDGIPARPWQQRERDLPALKPDPDGRTWRSTLPPSAYASLLERYGEAEMQRQQTIWELYERERTFVRRLRAIVQLFIVPLRMQGTKTWVTGVPKEVGRLFDWLEDIINLHAQISSSLHSALTEQYPVVIRVAEVIRRFVPRLEVHQPYIVRVEEVAFMIKKAAAEPNSDFGEFVRIQQDQEECEGWTLEAFLAEPVNRLVEYPQCFSRLWECTPRSHVDHLATFSLLHSTDTMIRTMREVKSREDEYELIKDILGKIEGIPQSVHLANRERRLLARGRLLREYTSDKRRSVGIRDQGIPPLGHNSNRHLQLPNDPLRPSGRTASRQSRLVETVQGRDQPGPRSGSTRSTTSGSSAFSTASSSTAPITPVDYASSMRPWEKANSPREQISSLLHLRLSDTLKQLPIHAFVFSDLIILAAPISNGQQLSDTSRDAWRLLEGVGISRILGVSEDSQRIVLDLLPMDTDDLETGIIPDSAPVTGLSLSIPQSSSSGAVLDAPTIRDIRMKWISAFQQCSQHTLRALSFPHQSGKYLAQGPTVDLKLDSSRHSVMALLASGLPLPKSPSIQIEDFVLGKGGDTIQQEREERGWWSLRFQQVLREIQRTDITTEAPRSLAPESLAAPSNGRKRLGVSRPRQLKLTTISSSDSLAVQPQEGRRR</sequence>
<evidence type="ECO:0000313" key="3">
    <source>
        <dbReference type="EMBL" id="TFY58020.1"/>
    </source>
</evidence>
<protein>
    <recommendedName>
        <fullName evidence="2">DH domain-containing protein</fullName>
    </recommendedName>
</protein>
<feature type="region of interest" description="Disordered" evidence="1">
    <location>
        <begin position="365"/>
        <end position="425"/>
    </location>
</feature>
<dbReference type="Proteomes" id="UP000298327">
    <property type="component" value="Unassembled WGS sequence"/>
</dbReference>
<evidence type="ECO:0000259" key="2">
    <source>
        <dbReference type="PROSITE" id="PS50010"/>
    </source>
</evidence>
<dbReference type="EMBL" id="SEOQ01000708">
    <property type="protein sequence ID" value="TFY58020.1"/>
    <property type="molecule type" value="Genomic_DNA"/>
</dbReference>
<feature type="compositionally biased region" description="Low complexity" evidence="1">
    <location>
        <begin position="524"/>
        <end position="537"/>
    </location>
</feature>
<dbReference type="STRING" id="205917.A0A4Y9Y7H9"/>
<dbReference type="Gene3D" id="1.20.900.10">
    <property type="entry name" value="Dbl homology (DH) domain"/>
    <property type="match status" value="1"/>
</dbReference>
<feature type="compositionally biased region" description="Polar residues" evidence="1">
    <location>
        <begin position="558"/>
        <end position="569"/>
    </location>
</feature>
<accession>A0A4Y9Y7H9</accession>
<proteinExistence type="predicted"/>
<dbReference type="InterPro" id="IPR051092">
    <property type="entry name" value="FYVE_RhoGEF_PH"/>
</dbReference>
<evidence type="ECO:0000313" key="4">
    <source>
        <dbReference type="Proteomes" id="UP000298327"/>
    </source>
</evidence>
<feature type="compositionally biased region" description="Polar residues" evidence="1">
    <location>
        <begin position="1209"/>
        <end position="1224"/>
    </location>
</feature>
<keyword evidence="4" id="KW-1185">Reference proteome</keyword>
<reference evidence="3 4" key="1">
    <citation type="submission" date="2019-02" db="EMBL/GenBank/DDBJ databases">
        <title>Genome sequencing of the rare red list fungi Dentipellis fragilis.</title>
        <authorList>
            <person name="Buettner E."/>
            <person name="Kellner H."/>
        </authorList>
    </citation>
    <scope>NUCLEOTIDE SEQUENCE [LARGE SCALE GENOMIC DNA]</scope>
    <source>
        <strain evidence="3 4">DSM 105465</strain>
    </source>
</reference>
<feature type="compositionally biased region" description="Low complexity" evidence="1">
    <location>
        <begin position="583"/>
        <end position="607"/>
    </location>
</feature>
<feature type="compositionally biased region" description="Low complexity" evidence="1">
    <location>
        <begin position="385"/>
        <end position="394"/>
    </location>
</feature>
<gene>
    <name evidence="3" type="ORF">EVG20_g8314</name>
</gene>
<dbReference type="PANTHER" id="PTHR12673">
    <property type="entry name" value="FACIOGENITAL DYSPLASIA PROTEIN"/>
    <property type="match status" value="1"/>
</dbReference>
<dbReference type="Pfam" id="PF00621">
    <property type="entry name" value="RhoGEF"/>
    <property type="match status" value="1"/>
</dbReference>
<feature type="compositionally biased region" description="Polar residues" evidence="1">
    <location>
        <begin position="738"/>
        <end position="747"/>
    </location>
</feature>
<feature type="compositionally biased region" description="Low complexity" evidence="1">
    <location>
        <begin position="1566"/>
        <end position="1591"/>
    </location>
</feature>
<feature type="domain" description="DH" evidence="2">
    <location>
        <begin position="1276"/>
        <end position="1493"/>
    </location>
</feature>
<feature type="region of interest" description="Disordered" evidence="1">
    <location>
        <begin position="449"/>
        <end position="826"/>
    </location>
</feature>
<feature type="region of interest" description="Disordered" evidence="1">
    <location>
        <begin position="1833"/>
        <end position="1861"/>
    </location>
</feature>
<feature type="compositionally biased region" description="Basic and acidic residues" evidence="1">
    <location>
        <begin position="1236"/>
        <end position="1253"/>
    </location>
</feature>
<feature type="compositionally biased region" description="Polar residues" evidence="1">
    <location>
        <begin position="907"/>
        <end position="921"/>
    </location>
</feature>
<feature type="compositionally biased region" description="Polar residues" evidence="1">
    <location>
        <begin position="780"/>
        <end position="798"/>
    </location>
</feature>
<dbReference type="GO" id="GO:0005085">
    <property type="term" value="F:guanyl-nucleotide exchange factor activity"/>
    <property type="evidence" value="ECO:0007669"/>
    <property type="project" value="InterPro"/>
</dbReference>
<feature type="compositionally biased region" description="Pro residues" evidence="1">
    <location>
        <begin position="1124"/>
        <end position="1133"/>
    </location>
</feature>
<feature type="region of interest" description="Disordered" evidence="1">
    <location>
        <begin position="341"/>
        <end position="360"/>
    </location>
</feature>
<dbReference type="InterPro" id="IPR000219">
    <property type="entry name" value="DH_dom"/>
</dbReference>
<dbReference type="InterPro" id="IPR035899">
    <property type="entry name" value="DBL_dom_sf"/>
</dbReference>
<feature type="compositionally biased region" description="Polar residues" evidence="1">
    <location>
        <begin position="629"/>
        <end position="638"/>
    </location>
</feature>
<name>A0A4Y9Y7H9_9AGAM</name>